<reference evidence="1" key="1">
    <citation type="submission" date="2021-02" db="EMBL/GenBank/DDBJ databases">
        <authorList>
            <person name="Nowell W R."/>
        </authorList>
    </citation>
    <scope>NUCLEOTIDE SEQUENCE</scope>
</reference>
<proteinExistence type="predicted"/>
<evidence type="ECO:0000313" key="1">
    <source>
        <dbReference type="EMBL" id="CAF1534089.1"/>
    </source>
</evidence>
<dbReference type="Proteomes" id="UP000663864">
    <property type="component" value="Unassembled WGS sequence"/>
</dbReference>
<sequence length="35" mass="3978">MTEEEQQQRVPLHTISADVVETSKKSSLSIFENLC</sequence>
<accession>A0A815VEU1</accession>
<comment type="caution">
    <text evidence="1">The sequence shown here is derived from an EMBL/GenBank/DDBJ whole genome shotgun (WGS) entry which is preliminary data.</text>
</comment>
<evidence type="ECO:0000313" key="2">
    <source>
        <dbReference type="Proteomes" id="UP000663864"/>
    </source>
</evidence>
<organism evidence="1 2">
    <name type="scientific">Rotaria sordida</name>
    <dbReference type="NCBI Taxonomy" id="392033"/>
    <lineage>
        <taxon>Eukaryota</taxon>
        <taxon>Metazoa</taxon>
        <taxon>Spiralia</taxon>
        <taxon>Gnathifera</taxon>
        <taxon>Rotifera</taxon>
        <taxon>Eurotatoria</taxon>
        <taxon>Bdelloidea</taxon>
        <taxon>Philodinida</taxon>
        <taxon>Philodinidae</taxon>
        <taxon>Rotaria</taxon>
    </lineage>
</organism>
<name>A0A815VEU1_9BILA</name>
<feature type="non-terminal residue" evidence="1">
    <location>
        <position position="1"/>
    </location>
</feature>
<protein>
    <submittedName>
        <fullName evidence="1">Uncharacterized protein</fullName>
    </submittedName>
</protein>
<dbReference type="AlphaFoldDB" id="A0A815VEU1"/>
<gene>
    <name evidence="1" type="ORF">ZHD862_LOCUS38844</name>
</gene>
<dbReference type="EMBL" id="CAJNOT010011422">
    <property type="protein sequence ID" value="CAF1534089.1"/>
    <property type="molecule type" value="Genomic_DNA"/>
</dbReference>